<dbReference type="EMBL" id="CP127247">
    <property type="protein sequence ID" value="WIY25658.1"/>
    <property type="molecule type" value="Genomic_DNA"/>
</dbReference>
<feature type="active site" description="Proton donor/acceptor" evidence="2">
    <location>
        <position position="195"/>
    </location>
</feature>
<name>A0A9Y2L005_9RHOB</name>
<accession>A0A9Y2L005</accession>
<feature type="binding site" evidence="3">
    <location>
        <position position="97"/>
    </location>
    <ligand>
        <name>substrate</name>
    </ligand>
</feature>
<protein>
    <submittedName>
        <fullName evidence="5">SMP-30/gluconolactonase/LRE family protein</fullName>
        <ecNumber evidence="5">3.1.1.99</ecNumber>
    </submittedName>
</protein>
<dbReference type="Proteomes" id="UP001238334">
    <property type="component" value="Chromosome"/>
</dbReference>
<evidence type="ECO:0000256" key="3">
    <source>
        <dbReference type="PIRSR" id="PIRSR605511-2"/>
    </source>
</evidence>
<dbReference type="InterPro" id="IPR011042">
    <property type="entry name" value="6-blade_b-propeller_TolB-like"/>
</dbReference>
<feature type="binding site" evidence="3">
    <location>
        <position position="99"/>
    </location>
    <ligand>
        <name>substrate</name>
    </ligand>
</feature>
<keyword evidence="5" id="KW-0378">Hydrolase</keyword>
<evidence type="ECO:0000313" key="6">
    <source>
        <dbReference type="Proteomes" id="UP001238334"/>
    </source>
</evidence>
<dbReference type="PANTHER" id="PTHR10907">
    <property type="entry name" value="REGUCALCIN"/>
    <property type="match status" value="1"/>
</dbReference>
<dbReference type="GO" id="GO:0004341">
    <property type="term" value="F:gluconolactonase activity"/>
    <property type="evidence" value="ECO:0007669"/>
    <property type="project" value="TreeGrafter"/>
</dbReference>
<dbReference type="Pfam" id="PF08450">
    <property type="entry name" value="SGL"/>
    <property type="match status" value="1"/>
</dbReference>
<keyword evidence="3" id="KW-0479">Metal-binding</keyword>
<comment type="cofactor">
    <cofactor evidence="3">
        <name>Zn(2+)</name>
        <dbReference type="ChEBI" id="CHEBI:29105"/>
    </cofactor>
    <text evidence="3">Binds 1 divalent metal cation per subunit.</text>
</comment>
<dbReference type="PANTHER" id="PTHR10907:SF47">
    <property type="entry name" value="REGUCALCIN"/>
    <property type="match status" value="1"/>
</dbReference>
<evidence type="ECO:0000256" key="1">
    <source>
        <dbReference type="ARBA" id="ARBA00008853"/>
    </source>
</evidence>
<dbReference type="GO" id="GO:0019853">
    <property type="term" value="P:L-ascorbic acid biosynthetic process"/>
    <property type="evidence" value="ECO:0007669"/>
    <property type="project" value="TreeGrafter"/>
</dbReference>
<feature type="binding site" evidence="3">
    <location>
        <position position="16"/>
    </location>
    <ligand>
        <name>a divalent metal cation</name>
        <dbReference type="ChEBI" id="CHEBI:60240"/>
    </ligand>
</feature>
<dbReference type="KEGG" id="ppso:QPJ95_01525"/>
<dbReference type="GO" id="GO:0005509">
    <property type="term" value="F:calcium ion binding"/>
    <property type="evidence" value="ECO:0007669"/>
    <property type="project" value="TreeGrafter"/>
</dbReference>
<evidence type="ECO:0000259" key="4">
    <source>
        <dbReference type="Pfam" id="PF08450"/>
    </source>
</evidence>
<feature type="binding site" evidence="3">
    <location>
        <position position="195"/>
    </location>
    <ligand>
        <name>a divalent metal cation</name>
        <dbReference type="ChEBI" id="CHEBI:60240"/>
    </ligand>
</feature>
<keyword evidence="6" id="KW-1185">Reference proteome</keyword>
<comment type="similarity">
    <text evidence="1">Belongs to the SMP-30/CGR1 family.</text>
</comment>
<dbReference type="InterPro" id="IPR013658">
    <property type="entry name" value="SGL"/>
</dbReference>
<organism evidence="5 6">
    <name type="scientific">Parasedimentitalea psychrophila</name>
    <dbReference type="NCBI Taxonomy" id="2997337"/>
    <lineage>
        <taxon>Bacteria</taxon>
        <taxon>Pseudomonadati</taxon>
        <taxon>Pseudomonadota</taxon>
        <taxon>Alphaproteobacteria</taxon>
        <taxon>Rhodobacterales</taxon>
        <taxon>Paracoccaceae</taxon>
        <taxon>Parasedimentitalea</taxon>
    </lineage>
</organism>
<dbReference type="PRINTS" id="PR01790">
    <property type="entry name" value="SMP30FAMILY"/>
</dbReference>
<sequence length="282" mass="30796">MTRAQVFSDTACTLGEGPLWHPERKQLFWFDILSKQLLNRDAKGEHIWRFDDCVSAAGWVDFETLLMAAETGLYRFDIPSGQRELVVPLEADNPLTRSNDGRADPWGGFWIGTMGFNAEPGAGAIYRFYRGELKQLVGDITISNAICFAPDRSCAYYTDTADGRILRQPLDQADGWPLGDPEVFLDFSGEDFGPDGAVVDAEGCFWNAQWGAGRVARYSASGALLSVWPLPPAQTTCPAFGGPGLTTLFVTSAAVDSNDAQAGQTFCIATDVTGQREYQVIL</sequence>
<proteinExistence type="inferred from homology"/>
<gene>
    <name evidence="5" type="ORF">QPJ95_01525</name>
</gene>
<keyword evidence="3" id="KW-0862">Zinc</keyword>
<dbReference type="SUPFAM" id="SSF63829">
    <property type="entry name" value="Calcium-dependent phosphotriesterase"/>
    <property type="match status" value="1"/>
</dbReference>
<dbReference type="EC" id="3.1.1.99" evidence="5"/>
<reference evidence="5 6" key="1">
    <citation type="submission" date="2023-06" db="EMBL/GenBank/DDBJ databases">
        <title>Parasedimentitalea psychrophila sp. nov., a psychrophilic bacterium isolated from deep-sea sediment.</title>
        <authorList>
            <person name="Li A."/>
        </authorList>
    </citation>
    <scope>NUCLEOTIDE SEQUENCE [LARGE SCALE GENOMIC DNA]</scope>
    <source>
        <strain evidence="5 6">QS115</strain>
    </source>
</reference>
<evidence type="ECO:0000313" key="5">
    <source>
        <dbReference type="EMBL" id="WIY25658.1"/>
    </source>
</evidence>
<dbReference type="AlphaFoldDB" id="A0A9Y2L005"/>
<dbReference type="RefSeq" id="WP_270918848.1">
    <property type="nucleotide sequence ID" value="NZ_CP127247.1"/>
</dbReference>
<feature type="binding site" evidence="3">
    <location>
        <position position="144"/>
    </location>
    <ligand>
        <name>a divalent metal cation</name>
        <dbReference type="ChEBI" id="CHEBI:60240"/>
    </ligand>
</feature>
<evidence type="ECO:0000256" key="2">
    <source>
        <dbReference type="PIRSR" id="PIRSR605511-1"/>
    </source>
</evidence>
<feature type="domain" description="SMP-30/Gluconolactonase/LRE-like region" evidence="4">
    <location>
        <begin position="14"/>
        <end position="253"/>
    </location>
</feature>
<dbReference type="InterPro" id="IPR005511">
    <property type="entry name" value="SMP-30"/>
</dbReference>
<dbReference type="Gene3D" id="2.120.10.30">
    <property type="entry name" value="TolB, C-terminal domain"/>
    <property type="match status" value="1"/>
</dbReference>